<name>A0A023BA95_GRENI</name>
<feature type="binding site" evidence="6">
    <location>
        <position position="381"/>
    </location>
    <ligand>
        <name>Ca(2+)</name>
        <dbReference type="ChEBI" id="CHEBI:29108"/>
    </ligand>
</feature>
<dbReference type="GO" id="GO:0030166">
    <property type="term" value="P:proteoglycan biosynthetic process"/>
    <property type="evidence" value="ECO:0007669"/>
    <property type="project" value="TreeGrafter"/>
</dbReference>
<dbReference type="VEuPathDB" id="CryptoDB:GNI_040390"/>
<dbReference type="SUPFAM" id="SSF101887">
    <property type="entry name" value="Apyrase"/>
    <property type="match status" value="1"/>
</dbReference>
<evidence type="ECO:0000256" key="4">
    <source>
        <dbReference type="ARBA" id="ARBA00022837"/>
    </source>
</evidence>
<dbReference type="EC" id="3.6.1.5" evidence="7"/>
<dbReference type="RefSeq" id="XP_011129432.1">
    <property type="nucleotide sequence ID" value="XM_011131130.1"/>
</dbReference>
<comment type="cofactor">
    <cofactor evidence="1 6">
        <name>Ca(2+)</name>
        <dbReference type="ChEBI" id="CHEBI:29108"/>
    </cofactor>
</comment>
<comment type="similarity">
    <text evidence="5">Belongs to the apyrase family.</text>
</comment>
<comment type="caution">
    <text evidence="7">The sequence shown here is derived from an EMBL/GenBank/DDBJ whole genome shotgun (WGS) entry which is preliminary data.</text>
</comment>
<dbReference type="eggNOG" id="KOG4494">
    <property type="taxonomic scope" value="Eukaryota"/>
</dbReference>
<feature type="binding site" evidence="6">
    <location>
        <position position="160"/>
    </location>
    <ligand>
        <name>Ca(2+)</name>
        <dbReference type="ChEBI" id="CHEBI:29108"/>
    </ligand>
</feature>
<organism evidence="7 8">
    <name type="scientific">Gregarina niphandrodes</name>
    <name type="common">Septate eugregarine</name>
    <dbReference type="NCBI Taxonomy" id="110365"/>
    <lineage>
        <taxon>Eukaryota</taxon>
        <taxon>Sar</taxon>
        <taxon>Alveolata</taxon>
        <taxon>Apicomplexa</taxon>
        <taxon>Conoidasida</taxon>
        <taxon>Gregarinasina</taxon>
        <taxon>Eugregarinorida</taxon>
        <taxon>Gregarinidae</taxon>
        <taxon>Gregarina</taxon>
    </lineage>
</organism>
<dbReference type="PANTHER" id="PTHR13023:SF3">
    <property type="entry name" value="SOLUBLE CALCIUM-ACTIVATED NUCLEOTIDASE 1"/>
    <property type="match status" value="1"/>
</dbReference>
<proteinExistence type="inferred from homology"/>
<gene>
    <name evidence="7" type="ORF">GNI_040390</name>
</gene>
<evidence type="ECO:0000256" key="5">
    <source>
        <dbReference type="ARBA" id="ARBA00025738"/>
    </source>
</evidence>
<dbReference type="GO" id="GO:0045134">
    <property type="term" value="F:UDP phosphatase activity"/>
    <property type="evidence" value="ECO:0007669"/>
    <property type="project" value="TreeGrafter"/>
</dbReference>
<dbReference type="InterPro" id="IPR036258">
    <property type="entry name" value="Apyrase_sf"/>
</dbReference>
<evidence type="ECO:0000256" key="1">
    <source>
        <dbReference type="ARBA" id="ARBA00001913"/>
    </source>
</evidence>
<reference evidence="7" key="1">
    <citation type="submission" date="2013-12" db="EMBL/GenBank/DDBJ databases">
        <authorList>
            <person name="Omoto C.K."/>
            <person name="Sibley D."/>
            <person name="Venepally P."/>
            <person name="Hadjithomas M."/>
            <person name="Karamycheva S."/>
            <person name="Brunk B."/>
            <person name="Roos D."/>
            <person name="Caler E."/>
            <person name="Lorenzi H."/>
        </authorList>
    </citation>
    <scope>NUCLEOTIDE SEQUENCE</scope>
</reference>
<dbReference type="GeneID" id="22911554"/>
<feature type="binding site" evidence="6">
    <location>
        <position position="161"/>
    </location>
    <ligand>
        <name>Ca(2+)</name>
        <dbReference type="ChEBI" id="CHEBI:29108"/>
    </ligand>
</feature>
<feature type="binding site" evidence="6">
    <location>
        <position position="435"/>
    </location>
    <ligand>
        <name>Ca(2+)</name>
        <dbReference type="ChEBI" id="CHEBI:29108"/>
    </ligand>
</feature>
<dbReference type="GO" id="GO:0004050">
    <property type="term" value="F:apyrase activity"/>
    <property type="evidence" value="ECO:0007669"/>
    <property type="project" value="UniProtKB-EC"/>
</dbReference>
<sequence>MMFKAVANERQLPNLTAAQRIRQRIRTIPAASVHAWKLATGPIRVLFLITVLMAVLLVVSECRVRSLAATVARSETGVPPISGRRSEPCTEANPCQIQLVADMDERSLVKGDKPHYESRMMFGSLFMDEQEQVHVTWKTAGMPMKIMGGLAESGRGMELSELVLWNGQMLAFDDRTGIVYELITVLEDGTTSPLVDTVMRHKDDDTEPRWSVKPLPRYVLTEDPNSVKGMKVEWACEVDGDLMVGSFGKEYTTGDGSQITGEANFWVARIEAPRNKNKPGLRSNGSPQPIVEKINWKGQYNRLRELTRTSYPGYMIHEAVNYSDKKKKWFFLPRRISKEQYDEVLDESRGASLILEVDPSFSDLVSYPIDFAVQQPHRGFSSFKFMPGTNDEIIIAVRSVEVAKRRETQTFLSVFDVKGKVYMNEVNISEYCKYEGLEIW</sequence>
<evidence type="ECO:0000313" key="8">
    <source>
        <dbReference type="Proteomes" id="UP000019763"/>
    </source>
</evidence>
<dbReference type="Pfam" id="PF06079">
    <property type="entry name" value="Apyrase"/>
    <property type="match status" value="1"/>
</dbReference>
<dbReference type="OMA" id="QRIRTIP"/>
<evidence type="ECO:0000256" key="6">
    <source>
        <dbReference type="PIRSR" id="PIRSR609283-1"/>
    </source>
</evidence>
<protein>
    <submittedName>
        <fullName evidence="7">Apyrase</fullName>
        <ecNumber evidence="7">3.6.1.5</ecNumber>
    </submittedName>
</protein>
<keyword evidence="2 6" id="KW-0479">Metal-binding</keyword>
<keyword evidence="8" id="KW-1185">Reference proteome</keyword>
<keyword evidence="4 6" id="KW-0106">Calcium</keyword>
<dbReference type="GO" id="GO:0005509">
    <property type="term" value="F:calcium ion binding"/>
    <property type="evidence" value="ECO:0007669"/>
    <property type="project" value="InterPro"/>
</dbReference>
<dbReference type="PANTHER" id="PTHR13023">
    <property type="entry name" value="APYRASE"/>
    <property type="match status" value="1"/>
</dbReference>
<accession>A0A023BA95</accession>
<evidence type="ECO:0000256" key="3">
    <source>
        <dbReference type="ARBA" id="ARBA00022801"/>
    </source>
</evidence>
<keyword evidence="3 7" id="KW-0378">Hydrolase</keyword>
<dbReference type="Proteomes" id="UP000019763">
    <property type="component" value="Unassembled WGS sequence"/>
</dbReference>
<evidence type="ECO:0000256" key="2">
    <source>
        <dbReference type="ARBA" id="ARBA00022723"/>
    </source>
</evidence>
<dbReference type="Gene3D" id="2.120.10.100">
    <property type="entry name" value="Apyrase"/>
    <property type="match status" value="1"/>
</dbReference>
<dbReference type="EMBL" id="AFNH02000309">
    <property type="protein sequence ID" value="EZG78167.1"/>
    <property type="molecule type" value="Genomic_DNA"/>
</dbReference>
<dbReference type="OrthoDB" id="25028at2759"/>
<dbReference type="GO" id="GO:0004382">
    <property type="term" value="F:GDP phosphatase activity"/>
    <property type="evidence" value="ECO:0007669"/>
    <property type="project" value="TreeGrafter"/>
</dbReference>
<dbReference type="InterPro" id="IPR009283">
    <property type="entry name" value="Apyrase"/>
</dbReference>
<feature type="binding site" evidence="6">
    <location>
        <position position="233"/>
    </location>
    <ligand>
        <name>Ca(2+)</name>
        <dbReference type="ChEBI" id="CHEBI:29108"/>
    </ligand>
</feature>
<feature type="binding site" evidence="6">
    <location>
        <position position="318"/>
    </location>
    <ligand>
        <name>Ca(2+)</name>
        <dbReference type="ChEBI" id="CHEBI:29108"/>
    </ligand>
</feature>
<dbReference type="AlphaFoldDB" id="A0A023BA95"/>
<evidence type="ECO:0000313" key="7">
    <source>
        <dbReference type="EMBL" id="EZG78167.1"/>
    </source>
</evidence>